<dbReference type="AlphaFoldDB" id="A0A380GNB7"/>
<gene>
    <name evidence="2" type="ORF">NCTC13834_02257</name>
</gene>
<sequence>MMNNQNEQHYRNQFKFQRNFINFPFLGFALIIALLNIIYPDINVMMTLFGLFFLYNGGILFVAFIKHYKRVMVLAVILTLLSLALFGMTMYLYAKANNLL</sequence>
<feature type="transmembrane region" description="Helical" evidence="1">
    <location>
        <begin position="72"/>
        <end position="94"/>
    </location>
</feature>
<feature type="transmembrane region" description="Helical" evidence="1">
    <location>
        <begin position="20"/>
        <end position="39"/>
    </location>
</feature>
<organism evidence="2 3">
    <name type="scientific">Staphylococcus nepalensis</name>
    <dbReference type="NCBI Taxonomy" id="214473"/>
    <lineage>
        <taxon>Bacteria</taxon>
        <taxon>Bacillati</taxon>
        <taxon>Bacillota</taxon>
        <taxon>Bacilli</taxon>
        <taxon>Bacillales</taxon>
        <taxon>Staphylococcaceae</taxon>
        <taxon>Staphylococcus</taxon>
    </lineage>
</organism>
<reference evidence="2 3" key="1">
    <citation type="submission" date="2018-06" db="EMBL/GenBank/DDBJ databases">
        <authorList>
            <consortium name="Pathogen Informatics"/>
            <person name="Doyle S."/>
        </authorList>
    </citation>
    <scope>NUCLEOTIDE SEQUENCE [LARGE SCALE GENOMIC DNA]</scope>
    <source>
        <strain evidence="2 3">NCTC13834</strain>
    </source>
</reference>
<dbReference type="EMBL" id="UHDS01000001">
    <property type="protein sequence ID" value="SUM55882.1"/>
    <property type="molecule type" value="Genomic_DNA"/>
</dbReference>
<protein>
    <submittedName>
        <fullName evidence="2">Membrane protein</fullName>
    </submittedName>
</protein>
<evidence type="ECO:0000256" key="1">
    <source>
        <dbReference type="SAM" id="Phobius"/>
    </source>
</evidence>
<keyword evidence="1" id="KW-0812">Transmembrane</keyword>
<dbReference type="Proteomes" id="UP000254412">
    <property type="component" value="Unassembled WGS sequence"/>
</dbReference>
<evidence type="ECO:0000313" key="3">
    <source>
        <dbReference type="Proteomes" id="UP000254412"/>
    </source>
</evidence>
<proteinExistence type="predicted"/>
<evidence type="ECO:0000313" key="2">
    <source>
        <dbReference type="EMBL" id="SUM55882.1"/>
    </source>
</evidence>
<name>A0A380GNB7_9STAP</name>
<feature type="transmembrane region" description="Helical" evidence="1">
    <location>
        <begin position="45"/>
        <end position="65"/>
    </location>
</feature>
<keyword evidence="1" id="KW-1133">Transmembrane helix</keyword>
<keyword evidence="1" id="KW-0472">Membrane</keyword>
<accession>A0A380GNB7</accession>